<organism evidence="2 3">
    <name type="scientific">Tilletia caries</name>
    <name type="common">wheat bunt fungus</name>
    <dbReference type="NCBI Taxonomy" id="13290"/>
    <lineage>
        <taxon>Eukaryota</taxon>
        <taxon>Fungi</taxon>
        <taxon>Dikarya</taxon>
        <taxon>Basidiomycota</taxon>
        <taxon>Ustilaginomycotina</taxon>
        <taxon>Exobasidiomycetes</taxon>
        <taxon>Tilletiales</taxon>
        <taxon>Tilletiaceae</taxon>
        <taxon>Tilletia</taxon>
    </lineage>
</organism>
<feature type="compositionally biased region" description="Pro residues" evidence="1">
    <location>
        <begin position="135"/>
        <end position="158"/>
    </location>
</feature>
<evidence type="ECO:0000256" key="1">
    <source>
        <dbReference type="SAM" id="MobiDB-lite"/>
    </source>
</evidence>
<proteinExistence type="predicted"/>
<keyword evidence="3" id="KW-1185">Reference proteome</keyword>
<dbReference type="Proteomes" id="UP000836402">
    <property type="component" value="Unassembled WGS sequence"/>
</dbReference>
<protein>
    <submittedName>
        <fullName evidence="2">Uncharacterized protein</fullName>
    </submittedName>
</protein>
<feature type="region of interest" description="Disordered" evidence="1">
    <location>
        <begin position="1"/>
        <end position="30"/>
    </location>
</feature>
<sequence length="264" mass="28851">MSSHASISPSLPGRRPHVQPHQHHDAGLDVSTLDPRTLAIIAEMRTMREDLHARFDAVSIRLTAVEQLHQQQPERDNPVDDSIGIDPTALADADRRASFAPVHHPPDRHRTSAETAWSPAGLDDRFVNTTRGPTHPRPVQPITPRHPPSNIPPAPPTSPYGSVPLARYRLLPGAEQGRIKKALGRVGLSLEHILGSVDTAADEDPPDDDEDPPMQINMVTVHEDDDYPFEDDFGPANVFAAEATVQTVVEEEGLSQENNISSVS</sequence>
<dbReference type="EMBL" id="CAJHJG010002594">
    <property type="protein sequence ID" value="CAD6921363.1"/>
    <property type="molecule type" value="Genomic_DNA"/>
</dbReference>
<accession>A0ABN7IU84</accession>
<evidence type="ECO:0000313" key="3">
    <source>
        <dbReference type="Proteomes" id="UP000836402"/>
    </source>
</evidence>
<feature type="region of interest" description="Disordered" evidence="1">
    <location>
        <begin position="131"/>
        <end position="158"/>
    </location>
</feature>
<reference evidence="2" key="1">
    <citation type="submission" date="2020-10" db="EMBL/GenBank/DDBJ databases">
        <authorList>
            <person name="Sedaghatjoo S."/>
        </authorList>
    </citation>
    <scope>NUCLEOTIDE SEQUENCE</scope>
    <source>
        <strain evidence="2">AZH3</strain>
    </source>
</reference>
<comment type="caution">
    <text evidence="2">The sequence shown here is derived from an EMBL/GenBank/DDBJ whole genome shotgun (WGS) entry which is preliminary data.</text>
</comment>
<gene>
    <name evidence="2" type="ORF">JKIAZH3_G9018</name>
</gene>
<name>A0ABN7IU84_9BASI</name>
<evidence type="ECO:0000313" key="2">
    <source>
        <dbReference type="EMBL" id="CAD6921363.1"/>
    </source>
</evidence>